<evidence type="ECO:0000313" key="2">
    <source>
        <dbReference type="Proteomes" id="UP000315226"/>
    </source>
</evidence>
<reference evidence="1 2" key="1">
    <citation type="submission" date="2019-06" db="EMBL/GenBank/DDBJ databases">
        <title>Whole genome shotgun sequence of Streptomyces gardneri NBRC 12865.</title>
        <authorList>
            <person name="Hosoyama A."/>
            <person name="Uohara A."/>
            <person name="Ohji S."/>
            <person name="Ichikawa N."/>
        </authorList>
    </citation>
    <scope>NUCLEOTIDE SEQUENCE [LARGE SCALE GENOMIC DNA]</scope>
    <source>
        <strain evidence="1 2">NBRC 12865</strain>
    </source>
</reference>
<sequence length="127" mass="13467">MSKVTNSGTGDTSGLPELSILDGRHRLAVHGLTIHQDSFTIRYTITPPLPGGDDEASILLFLEAEDDLGRTYSDWGGAFGRSPDGTHTDGSITGQPAVAAGAGEIRARITFLRDGEEFPYALTLPLP</sequence>
<proteinExistence type="predicted"/>
<dbReference type="Proteomes" id="UP000315226">
    <property type="component" value="Unassembled WGS sequence"/>
</dbReference>
<dbReference type="RefSeq" id="WP_141293892.1">
    <property type="nucleotide sequence ID" value="NZ_BJMN01000007.1"/>
</dbReference>
<protein>
    <submittedName>
        <fullName evidence="1">Uncharacterized protein</fullName>
    </submittedName>
</protein>
<dbReference type="EMBL" id="BJMN01000007">
    <property type="protein sequence ID" value="GEB55525.1"/>
    <property type="molecule type" value="Genomic_DNA"/>
</dbReference>
<comment type="caution">
    <text evidence="1">The sequence shown here is derived from an EMBL/GenBank/DDBJ whole genome shotgun (WGS) entry which is preliminary data.</text>
</comment>
<organism evidence="1 2">
    <name type="scientific">Streptomyces gardneri</name>
    <dbReference type="NCBI Taxonomy" id="66892"/>
    <lineage>
        <taxon>Bacteria</taxon>
        <taxon>Bacillati</taxon>
        <taxon>Actinomycetota</taxon>
        <taxon>Actinomycetes</taxon>
        <taxon>Kitasatosporales</taxon>
        <taxon>Streptomycetaceae</taxon>
        <taxon>Streptomyces</taxon>
    </lineage>
</organism>
<dbReference type="OrthoDB" id="4239744at2"/>
<accession>A0A4Y3RCN4</accession>
<keyword evidence="2" id="KW-1185">Reference proteome</keyword>
<gene>
    <name evidence="1" type="ORF">SGA01_11300</name>
</gene>
<name>A0A4Y3RCN4_9ACTN</name>
<dbReference type="AlphaFoldDB" id="A0A4Y3RCN4"/>
<evidence type="ECO:0000313" key="1">
    <source>
        <dbReference type="EMBL" id="GEB55525.1"/>
    </source>
</evidence>